<evidence type="ECO:0000259" key="1">
    <source>
        <dbReference type="Pfam" id="PF01370"/>
    </source>
</evidence>
<dbReference type="RefSeq" id="WP_371243295.1">
    <property type="nucleotide sequence ID" value="NZ_JAHWZY010000045.1"/>
</dbReference>
<comment type="caution">
    <text evidence="2">The sequence shown here is derived from an EMBL/GenBank/DDBJ whole genome shotgun (WGS) entry which is preliminary data.</text>
</comment>
<protein>
    <submittedName>
        <fullName evidence="2">NAD-dependent epimerase/dehydratase</fullName>
    </submittedName>
</protein>
<keyword evidence="3" id="KW-1185">Reference proteome</keyword>
<dbReference type="Gene3D" id="3.40.50.720">
    <property type="entry name" value="NAD(P)-binding Rossmann-like Domain"/>
    <property type="match status" value="1"/>
</dbReference>
<dbReference type="InterPro" id="IPR036291">
    <property type="entry name" value="NAD(P)-bd_dom_sf"/>
</dbReference>
<dbReference type="InterPro" id="IPR050177">
    <property type="entry name" value="Lipid_A_modif_metabolic_enz"/>
</dbReference>
<organism evidence="2 3">
    <name type="scientific">Streptomyces pimonensis</name>
    <dbReference type="NCBI Taxonomy" id="2860288"/>
    <lineage>
        <taxon>Bacteria</taxon>
        <taxon>Bacillati</taxon>
        <taxon>Actinomycetota</taxon>
        <taxon>Actinomycetes</taxon>
        <taxon>Kitasatosporales</taxon>
        <taxon>Streptomycetaceae</taxon>
        <taxon>Streptomyces</taxon>
    </lineage>
</organism>
<accession>A0ABV4J6V7</accession>
<gene>
    <name evidence="2" type="ORF">KYY02_28905</name>
</gene>
<feature type="domain" description="NAD-dependent epimerase/dehydratase" evidence="1">
    <location>
        <begin position="12"/>
        <end position="253"/>
    </location>
</feature>
<evidence type="ECO:0000313" key="2">
    <source>
        <dbReference type="EMBL" id="MEZ3182533.1"/>
    </source>
</evidence>
<reference evidence="2 3" key="1">
    <citation type="journal article" date="2021" name="Res Sq">
        <title>Streptomyces Pimoensis sp. nov., Isolated From the Taklimakan Desert in Xinjiang, China.</title>
        <authorList>
            <person name="Zhang P."/>
            <person name="Luo X."/>
            <person name="Luo X."/>
            <person name="Liu Z."/>
            <person name="Xia Z."/>
            <person name="Wan C."/>
            <person name="zhang L."/>
        </authorList>
    </citation>
    <scope>NUCLEOTIDE SEQUENCE [LARGE SCALE GENOMIC DNA]</scope>
    <source>
        <strain evidence="2 3">TRM75549</strain>
    </source>
</reference>
<dbReference type="PANTHER" id="PTHR43245">
    <property type="entry name" value="BIFUNCTIONAL POLYMYXIN RESISTANCE PROTEIN ARNA"/>
    <property type="match status" value="1"/>
</dbReference>
<dbReference type="Proteomes" id="UP001567537">
    <property type="component" value="Unassembled WGS sequence"/>
</dbReference>
<evidence type="ECO:0000313" key="3">
    <source>
        <dbReference type="Proteomes" id="UP001567537"/>
    </source>
</evidence>
<proteinExistence type="predicted"/>
<dbReference type="SUPFAM" id="SSF51735">
    <property type="entry name" value="NAD(P)-binding Rossmann-fold domains"/>
    <property type="match status" value="1"/>
</dbReference>
<name>A0ABV4J6V7_9ACTN</name>
<dbReference type="Pfam" id="PF01370">
    <property type="entry name" value="Epimerase"/>
    <property type="match status" value="1"/>
</dbReference>
<sequence>MTQRASSRRPLVAVLGASGFVGSAVIRELARRPIRLRAVARRPTPIPDDARAETEVLSVDLTDPGALAAAVENADAVLHLVACIGGEATWRISDGDTLAERVNVGLMEDLIDVLRTRTGQGPPPAVVFAGTTLEVGLPDRTRIDGSERDAPQGVYGRQKLAAERALKRATAEGVVRGVTLRLPTVFGQGPESTVMDKGVVVTMVRRALAGEPLSMWHDGTVRRDLVYVDDAAGAFAAALDHVDALAGRHWLIGTGRGEGLGEVFTAIARTVARHTGRPAVPVVSVEPPVEAEAVDFHSVEVDSTAFRSVTGWRPLVPLQEALERTVTSLSPADARAVGPQ</sequence>
<dbReference type="EMBL" id="JAHWZY010000045">
    <property type="protein sequence ID" value="MEZ3182533.1"/>
    <property type="molecule type" value="Genomic_DNA"/>
</dbReference>
<dbReference type="InterPro" id="IPR001509">
    <property type="entry name" value="Epimerase_deHydtase"/>
</dbReference>